<protein>
    <recommendedName>
        <fullName evidence="6">NADH:flavin oxidoreductase/NADH oxidase N-terminal domain-containing protein</fullName>
    </recommendedName>
</protein>
<dbReference type="EMBL" id="JAADJG010000070">
    <property type="protein sequence ID" value="KAF4456042.1"/>
    <property type="molecule type" value="Genomic_DNA"/>
</dbReference>
<keyword evidence="5" id="KW-0560">Oxidoreductase</keyword>
<comment type="caution">
    <text evidence="7">The sequence shown here is derived from an EMBL/GenBank/DDBJ whole genome shotgun (WGS) entry which is preliminary data.</text>
</comment>
<dbReference type="GO" id="GO:0003959">
    <property type="term" value="F:NADPH dehydrogenase activity"/>
    <property type="evidence" value="ECO:0007669"/>
    <property type="project" value="InterPro"/>
</dbReference>
<dbReference type="OrthoDB" id="72788at2759"/>
<evidence type="ECO:0000259" key="6">
    <source>
        <dbReference type="Pfam" id="PF00724"/>
    </source>
</evidence>
<keyword evidence="3" id="KW-0288">FMN</keyword>
<dbReference type="InterPro" id="IPR001155">
    <property type="entry name" value="OxRdtase_FMN_N"/>
</dbReference>
<feature type="domain" description="NADH:flavin oxidoreductase/NADH oxidase N-terminal" evidence="6">
    <location>
        <begin position="69"/>
        <end position="416"/>
    </location>
</feature>
<dbReference type="PANTHER" id="PTHR43303">
    <property type="entry name" value="NADPH DEHYDROGENASE C23G7.10C-RELATED"/>
    <property type="match status" value="1"/>
</dbReference>
<comment type="cofactor">
    <cofactor evidence="1">
        <name>FMN</name>
        <dbReference type="ChEBI" id="CHEBI:58210"/>
    </cofactor>
</comment>
<keyword evidence="4" id="KW-0521">NADP</keyword>
<dbReference type="Pfam" id="PF00724">
    <property type="entry name" value="Oxidored_FMN"/>
    <property type="match status" value="1"/>
</dbReference>
<dbReference type="SUPFAM" id="SSF51395">
    <property type="entry name" value="FMN-linked oxidoreductases"/>
    <property type="match status" value="1"/>
</dbReference>
<evidence type="ECO:0000313" key="7">
    <source>
        <dbReference type="EMBL" id="KAF4456042.1"/>
    </source>
</evidence>
<organism evidence="7 8">
    <name type="scientific">Fusarium austroafricanum</name>
    <dbReference type="NCBI Taxonomy" id="2364996"/>
    <lineage>
        <taxon>Eukaryota</taxon>
        <taxon>Fungi</taxon>
        <taxon>Dikarya</taxon>
        <taxon>Ascomycota</taxon>
        <taxon>Pezizomycotina</taxon>
        <taxon>Sordariomycetes</taxon>
        <taxon>Hypocreomycetidae</taxon>
        <taxon>Hypocreales</taxon>
        <taxon>Nectriaceae</taxon>
        <taxon>Fusarium</taxon>
        <taxon>Fusarium concolor species complex</taxon>
    </lineage>
</organism>
<evidence type="ECO:0000256" key="3">
    <source>
        <dbReference type="ARBA" id="ARBA00022643"/>
    </source>
</evidence>
<accession>A0A8H4KTP1</accession>
<proteinExistence type="predicted"/>
<evidence type="ECO:0000256" key="2">
    <source>
        <dbReference type="ARBA" id="ARBA00022630"/>
    </source>
</evidence>
<keyword evidence="8" id="KW-1185">Reference proteome</keyword>
<dbReference type="GO" id="GO:0010181">
    <property type="term" value="F:FMN binding"/>
    <property type="evidence" value="ECO:0007669"/>
    <property type="project" value="InterPro"/>
</dbReference>
<dbReference type="PANTHER" id="PTHR43303:SF4">
    <property type="entry name" value="NADPH DEHYDROGENASE C23G7.10C-RELATED"/>
    <property type="match status" value="1"/>
</dbReference>
<evidence type="ECO:0000256" key="5">
    <source>
        <dbReference type="ARBA" id="ARBA00023002"/>
    </source>
</evidence>
<keyword evidence="2" id="KW-0285">Flavoprotein</keyword>
<dbReference type="Gene3D" id="3.20.20.70">
    <property type="entry name" value="Aldolase class I"/>
    <property type="match status" value="1"/>
</dbReference>
<name>A0A8H4KTP1_9HYPO</name>
<dbReference type="InterPro" id="IPR044152">
    <property type="entry name" value="YqjM-like"/>
</dbReference>
<dbReference type="AlphaFoldDB" id="A0A8H4KTP1"/>
<gene>
    <name evidence="7" type="ORF">F53441_1763</name>
</gene>
<dbReference type="Proteomes" id="UP000605986">
    <property type="component" value="Unassembled WGS sequence"/>
</dbReference>
<dbReference type="InterPro" id="IPR013785">
    <property type="entry name" value="Aldolase_TIM"/>
</dbReference>
<sequence length="452" mass="49226">MAAYLTKRICHPHHGVPVSRPETPAPAKGASDKLLYNKAAEGVPFYSPEQDPPAGLAIKPSNGRPVPRLFTPIKIRNVTMQNRIWVSPMCQYSSHEGFMTPWHLAHYGAMAQRGPGLMMIEATAVQANGRITPEDAGIWLDAHIDTLRKNVDFAHSQNAKIAIQLAHAGRKASTVAPWLSAGATAVEAAGGWPDDVVGPSEEPFNENMPTPRSMTIQEIDQLKKDFVKAANRAVIAGFDVIELHFAHGYLVSSFLTPAVNKRTDQYGGSFENRSRLALELVEEVRAVIPETMPLFVRISATDWLDTNPEYTGESWTVDQAAKLASLFAQRGVDVIDVSSGGNHASQKVQGGPGYQAKFAKHIKKAVGNSLLVSSVGSIKTGTLAEEIISGGKDEDDVQLDLIAAGRMFQKNPGLVWAWAEDLDIDIQLANQIRWGFGGRAMEKKDYVEMANL</sequence>
<dbReference type="GO" id="GO:0050661">
    <property type="term" value="F:NADP binding"/>
    <property type="evidence" value="ECO:0007669"/>
    <property type="project" value="InterPro"/>
</dbReference>
<dbReference type="CDD" id="cd02932">
    <property type="entry name" value="OYE_YqiM_FMN"/>
    <property type="match status" value="1"/>
</dbReference>
<evidence type="ECO:0000256" key="4">
    <source>
        <dbReference type="ARBA" id="ARBA00022857"/>
    </source>
</evidence>
<evidence type="ECO:0000256" key="1">
    <source>
        <dbReference type="ARBA" id="ARBA00001917"/>
    </source>
</evidence>
<reference evidence="7" key="1">
    <citation type="submission" date="2020-01" db="EMBL/GenBank/DDBJ databases">
        <title>Identification and distribution of gene clusters putatively required for synthesis of sphingolipid metabolism inhibitors in phylogenetically diverse species of the filamentous fungus Fusarium.</title>
        <authorList>
            <person name="Kim H.-S."/>
            <person name="Busman M."/>
            <person name="Brown D.W."/>
            <person name="Divon H."/>
            <person name="Uhlig S."/>
            <person name="Proctor R.H."/>
        </authorList>
    </citation>
    <scope>NUCLEOTIDE SEQUENCE</scope>
    <source>
        <strain evidence="7">NRRL 53441</strain>
    </source>
</reference>
<evidence type="ECO:0000313" key="8">
    <source>
        <dbReference type="Proteomes" id="UP000605986"/>
    </source>
</evidence>